<sequence>MSDTGTNIYAADLVRLQAAYRNLHQISTEAKGAKDNFLAHVGSTSGWAGVDDSFAKTQGPHAKKQDEAAIETVQALMGALIATVQAVQENQKNVQSTQNANIDAINQSASGNINTGKH</sequence>
<protein>
    <submittedName>
        <fullName evidence="1">Uncharacterized protein</fullName>
    </submittedName>
</protein>
<organism evidence="1 2">
    <name type="scientific">Streptomyces atratus</name>
    <dbReference type="NCBI Taxonomy" id="1893"/>
    <lineage>
        <taxon>Bacteria</taxon>
        <taxon>Bacillati</taxon>
        <taxon>Actinomycetota</taxon>
        <taxon>Actinomycetes</taxon>
        <taxon>Kitasatosporales</taxon>
        <taxon>Streptomycetaceae</taxon>
        <taxon>Streptomyces</taxon>
    </lineage>
</organism>
<dbReference type="OrthoDB" id="4212522at2"/>
<dbReference type="RefSeq" id="WP_072489017.1">
    <property type="nucleotide sequence ID" value="NZ_CP108277.1"/>
</dbReference>
<reference evidence="1 2" key="1">
    <citation type="submission" date="2016-11" db="EMBL/GenBank/DDBJ databases">
        <authorList>
            <person name="Jaros S."/>
            <person name="Januszkiewicz K."/>
            <person name="Wedrychowicz H."/>
        </authorList>
    </citation>
    <scope>NUCLEOTIDE SEQUENCE [LARGE SCALE GENOMIC DNA]</scope>
    <source>
        <strain evidence="1 2">OK807</strain>
    </source>
</reference>
<dbReference type="EMBL" id="FPJO01000033">
    <property type="protein sequence ID" value="SFY43043.1"/>
    <property type="molecule type" value="Genomic_DNA"/>
</dbReference>
<gene>
    <name evidence="1" type="ORF">SAMN02787144_103325</name>
</gene>
<accession>A0A1K2F5L3</accession>
<evidence type="ECO:0000313" key="1">
    <source>
        <dbReference type="EMBL" id="SFY43043.1"/>
    </source>
</evidence>
<evidence type="ECO:0000313" key="2">
    <source>
        <dbReference type="Proteomes" id="UP000181909"/>
    </source>
</evidence>
<proteinExistence type="predicted"/>
<name>A0A1K2F5L3_STRAR</name>
<dbReference type="Proteomes" id="UP000181909">
    <property type="component" value="Unassembled WGS sequence"/>
</dbReference>
<dbReference type="STRING" id="1893.SAMN02787144_103325"/>
<dbReference type="AlphaFoldDB" id="A0A1K2F5L3"/>